<dbReference type="Proteomes" id="UP001476798">
    <property type="component" value="Unassembled WGS sequence"/>
</dbReference>
<evidence type="ECO:0000313" key="2">
    <source>
        <dbReference type="Proteomes" id="UP001476798"/>
    </source>
</evidence>
<comment type="caution">
    <text evidence="1">The sequence shown here is derived from an EMBL/GenBank/DDBJ whole genome shotgun (WGS) entry which is preliminary data.</text>
</comment>
<name>A0ABV0P8M9_9TELE</name>
<proteinExistence type="predicted"/>
<protein>
    <submittedName>
        <fullName evidence="1">Uncharacterized protein</fullName>
    </submittedName>
</protein>
<sequence length="139" mass="15425">MTTVQVSQQLIAVRLTANTWSGYVTSSSWFSGATGESAAIQRYSTESRASDKQSQVSCGCKGAFSATVWRVTGSRNRGRLQSSRENSDKDSGVIRTWRPALQPLFLDFFLDFPEAHFLSNKKYSFKERVHTNGGGKSFP</sequence>
<gene>
    <name evidence="1" type="ORF">GOODEAATRI_028758</name>
</gene>
<organism evidence="1 2">
    <name type="scientific">Goodea atripinnis</name>
    <dbReference type="NCBI Taxonomy" id="208336"/>
    <lineage>
        <taxon>Eukaryota</taxon>
        <taxon>Metazoa</taxon>
        <taxon>Chordata</taxon>
        <taxon>Craniata</taxon>
        <taxon>Vertebrata</taxon>
        <taxon>Euteleostomi</taxon>
        <taxon>Actinopterygii</taxon>
        <taxon>Neopterygii</taxon>
        <taxon>Teleostei</taxon>
        <taxon>Neoteleostei</taxon>
        <taxon>Acanthomorphata</taxon>
        <taxon>Ovalentaria</taxon>
        <taxon>Atherinomorphae</taxon>
        <taxon>Cyprinodontiformes</taxon>
        <taxon>Goodeidae</taxon>
        <taxon>Goodea</taxon>
    </lineage>
</organism>
<reference evidence="1 2" key="1">
    <citation type="submission" date="2021-06" db="EMBL/GenBank/DDBJ databases">
        <authorList>
            <person name="Palmer J.M."/>
        </authorList>
    </citation>
    <scope>NUCLEOTIDE SEQUENCE [LARGE SCALE GENOMIC DNA]</scope>
    <source>
        <strain evidence="1 2">GA_2019</strain>
        <tissue evidence="1">Muscle</tissue>
    </source>
</reference>
<keyword evidence="2" id="KW-1185">Reference proteome</keyword>
<dbReference type="EMBL" id="JAHRIO010064037">
    <property type="protein sequence ID" value="MEQ2179793.1"/>
    <property type="molecule type" value="Genomic_DNA"/>
</dbReference>
<evidence type="ECO:0000313" key="1">
    <source>
        <dbReference type="EMBL" id="MEQ2179793.1"/>
    </source>
</evidence>
<accession>A0ABV0P8M9</accession>